<accession>A0A1H4DGI8</accession>
<sequence length="99" mass="11278">MTIDFEIIEKEKIETLKFPHSEVLEEDSAIKERKNALERALSLGNLEHSKIQIYFEDGVSKKMVETTVWAVTDESVVLKKGVGIPINRILKIELLQIGL</sequence>
<name>A0A1H4DGI8_9FLAO</name>
<protein>
    <recommendedName>
        <fullName evidence="3">YolD-like protein</fullName>
    </recommendedName>
</protein>
<dbReference type="RefSeq" id="WP_091089966.1">
    <property type="nucleotide sequence ID" value="NZ_FNRD01000007.1"/>
</dbReference>
<evidence type="ECO:0000313" key="2">
    <source>
        <dbReference type="Proteomes" id="UP000198951"/>
    </source>
</evidence>
<dbReference type="STRING" id="150146.SAMN05443667_107219"/>
<proteinExistence type="predicted"/>
<reference evidence="2" key="1">
    <citation type="submission" date="2016-10" db="EMBL/GenBank/DDBJ databases">
        <authorList>
            <person name="Varghese N."/>
            <person name="Submissions S."/>
        </authorList>
    </citation>
    <scope>NUCLEOTIDE SEQUENCE [LARGE SCALE GENOMIC DNA]</scope>
    <source>
        <strain evidence="2">DSM 22376</strain>
    </source>
</reference>
<dbReference type="AlphaFoldDB" id="A0A1H4DGI8"/>
<evidence type="ECO:0000313" key="1">
    <source>
        <dbReference type="EMBL" id="SEA71626.1"/>
    </source>
</evidence>
<dbReference type="Proteomes" id="UP000198951">
    <property type="component" value="Unassembled WGS sequence"/>
</dbReference>
<organism evidence="1 2">
    <name type="scientific">Flavobacterium gillisiae</name>
    <dbReference type="NCBI Taxonomy" id="150146"/>
    <lineage>
        <taxon>Bacteria</taxon>
        <taxon>Pseudomonadati</taxon>
        <taxon>Bacteroidota</taxon>
        <taxon>Flavobacteriia</taxon>
        <taxon>Flavobacteriales</taxon>
        <taxon>Flavobacteriaceae</taxon>
        <taxon>Flavobacterium</taxon>
    </lineage>
</organism>
<dbReference type="OrthoDB" id="982075at2"/>
<dbReference type="EMBL" id="FNRD01000007">
    <property type="protein sequence ID" value="SEA71626.1"/>
    <property type="molecule type" value="Genomic_DNA"/>
</dbReference>
<gene>
    <name evidence="1" type="ORF">SAMN05443667_107219</name>
</gene>
<evidence type="ECO:0008006" key="3">
    <source>
        <dbReference type="Google" id="ProtNLM"/>
    </source>
</evidence>
<keyword evidence="2" id="KW-1185">Reference proteome</keyword>